<keyword evidence="3" id="KW-0489">Methyltransferase</keyword>
<dbReference type="InterPro" id="IPR000045">
    <property type="entry name" value="Prepilin_IV_endopep_pep"/>
</dbReference>
<dbReference type="STRING" id="1121322.SAMN02745136_04079"/>
<keyword evidence="1" id="KW-0812">Transmembrane</keyword>
<dbReference type="EMBL" id="FRAC01000023">
    <property type="protein sequence ID" value="SHL09802.1"/>
    <property type="molecule type" value="Genomic_DNA"/>
</dbReference>
<keyword evidence="1" id="KW-0472">Membrane</keyword>
<evidence type="ECO:0000259" key="2">
    <source>
        <dbReference type="Pfam" id="PF01478"/>
    </source>
</evidence>
<dbReference type="OrthoDB" id="2067602at2"/>
<dbReference type="GO" id="GO:0008168">
    <property type="term" value="F:methyltransferase activity"/>
    <property type="evidence" value="ECO:0007669"/>
    <property type="project" value="UniProtKB-KW"/>
</dbReference>
<evidence type="ECO:0000313" key="3">
    <source>
        <dbReference type="EMBL" id="SHL09802.1"/>
    </source>
</evidence>
<reference evidence="3 4" key="1">
    <citation type="submission" date="2016-11" db="EMBL/GenBank/DDBJ databases">
        <authorList>
            <person name="Jaros S."/>
            <person name="Januszkiewicz K."/>
            <person name="Wedrychowicz H."/>
        </authorList>
    </citation>
    <scope>NUCLEOTIDE SEQUENCE [LARGE SCALE GENOMIC DNA]</scope>
    <source>
        <strain evidence="3 4">DSM 15929</strain>
    </source>
</reference>
<dbReference type="GO" id="GO:0004190">
    <property type="term" value="F:aspartic-type endopeptidase activity"/>
    <property type="evidence" value="ECO:0007669"/>
    <property type="project" value="InterPro"/>
</dbReference>
<dbReference type="Proteomes" id="UP000184386">
    <property type="component" value="Unassembled WGS sequence"/>
</dbReference>
<dbReference type="Gene3D" id="1.20.120.1220">
    <property type="match status" value="1"/>
</dbReference>
<evidence type="ECO:0000256" key="1">
    <source>
        <dbReference type="SAM" id="Phobius"/>
    </source>
</evidence>
<sequence>MKVLSEILMSLWLFLCGWQDFKEKKISIAMLAAGSCLLVIFLAAGGISVTSRLLGLGTGLLLLLLSKLLKGQIGLGDGIVICITGLCLGFRDNLGLFVFSLTIAAFMSLVLLLLKKAGKKDTIPFIPFIFLSYLGGLFLL</sequence>
<feature type="transmembrane region" description="Helical" evidence="1">
    <location>
        <begin position="97"/>
        <end position="114"/>
    </location>
</feature>
<dbReference type="RefSeq" id="WP_073278709.1">
    <property type="nucleotide sequence ID" value="NZ_FRAC01000023.1"/>
</dbReference>
<keyword evidence="3" id="KW-0808">Transferase</keyword>
<keyword evidence="4" id="KW-1185">Reference proteome</keyword>
<dbReference type="GO" id="GO:0016020">
    <property type="term" value="C:membrane"/>
    <property type="evidence" value="ECO:0007669"/>
    <property type="project" value="InterPro"/>
</dbReference>
<gene>
    <name evidence="3" type="ORF">SAMN02745136_04079</name>
</gene>
<accession>A0A1M6XUW4</accession>
<protein>
    <submittedName>
        <fullName evidence="3">Leader peptidase (Prepilin peptidase) / N-methyltransferase</fullName>
    </submittedName>
</protein>
<dbReference type="GO" id="GO:0032259">
    <property type="term" value="P:methylation"/>
    <property type="evidence" value="ECO:0007669"/>
    <property type="project" value="UniProtKB-KW"/>
</dbReference>
<keyword evidence="1" id="KW-1133">Transmembrane helix</keyword>
<name>A0A1M6XUW4_9FIRM</name>
<dbReference type="Pfam" id="PF01478">
    <property type="entry name" value="Peptidase_A24"/>
    <property type="match status" value="1"/>
</dbReference>
<feature type="transmembrane region" description="Helical" evidence="1">
    <location>
        <begin position="28"/>
        <end position="47"/>
    </location>
</feature>
<feature type="transmembrane region" description="Helical" evidence="1">
    <location>
        <begin position="74"/>
        <end position="91"/>
    </location>
</feature>
<feature type="transmembrane region" description="Helical" evidence="1">
    <location>
        <begin position="121"/>
        <end position="139"/>
    </location>
</feature>
<proteinExistence type="predicted"/>
<evidence type="ECO:0000313" key="4">
    <source>
        <dbReference type="Proteomes" id="UP000184386"/>
    </source>
</evidence>
<feature type="domain" description="Prepilin type IV endopeptidase peptidase" evidence="2">
    <location>
        <begin position="7"/>
        <end position="108"/>
    </location>
</feature>
<dbReference type="AlphaFoldDB" id="A0A1M6XUW4"/>
<organism evidence="3 4">
    <name type="scientific">Anaerocolumna jejuensis DSM 15929</name>
    <dbReference type="NCBI Taxonomy" id="1121322"/>
    <lineage>
        <taxon>Bacteria</taxon>
        <taxon>Bacillati</taxon>
        <taxon>Bacillota</taxon>
        <taxon>Clostridia</taxon>
        <taxon>Lachnospirales</taxon>
        <taxon>Lachnospiraceae</taxon>
        <taxon>Anaerocolumna</taxon>
    </lineage>
</organism>